<dbReference type="EMBL" id="JAAOMA010000013">
    <property type="protein sequence ID" value="NHR05750.1"/>
    <property type="molecule type" value="Genomic_DNA"/>
</dbReference>
<sequence>MSGAFRVRASSWASLFDCAHRWEGANILGMRMPSSPRAQLGTAIHAATAAFDEARMRGEELRALDVVPVLVDELTSPERDVDWSADELSRRDAEVIGRKLLTRYCQEIAPLYHYVAVELEVVPWRIDCGGGIVIEIRGTLDRSRARADGAGGVGICDIKSGVSAVTQGRAKTKGHAPQIGTYELLYERTTGQAVTLPADIIGLKTSGSPEVATGQIVGARDQLIGTDDSPGLMDYAADMFRSGLFPPNPTSHLCSAKYCARWKVCKFKDDQQ</sequence>
<gene>
    <name evidence="2" type="ORF">HA052_11115</name>
</gene>
<feature type="domain" description="PD-(D/E)XK endonuclease-like" evidence="1">
    <location>
        <begin position="10"/>
        <end position="266"/>
    </location>
</feature>
<name>A0ABX0L4N9_9NEIS</name>
<dbReference type="InterPro" id="IPR038726">
    <property type="entry name" value="PDDEXK_AddAB-type"/>
</dbReference>
<evidence type="ECO:0000259" key="1">
    <source>
        <dbReference type="Pfam" id="PF12705"/>
    </source>
</evidence>
<proteinExistence type="predicted"/>
<dbReference type="RefSeq" id="WP_166451995.1">
    <property type="nucleotide sequence ID" value="NZ_JAAOMA010000013.1"/>
</dbReference>
<organism evidence="2 3">
    <name type="scientific">Chromobacterium fluminis</name>
    <dbReference type="NCBI Taxonomy" id="3044269"/>
    <lineage>
        <taxon>Bacteria</taxon>
        <taxon>Pseudomonadati</taxon>
        <taxon>Pseudomonadota</taxon>
        <taxon>Betaproteobacteria</taxon>
        <taxon>Neisseriales</taxon>
        <taxon>Chromobacteriaceae</taxon>
        <taxon>Chromobacterium</taxon>
    </lineage>
</organism>
<evidence type="ECO:0000313" key="3">
    <source>
        <dbReference type="Proteomes" id="UP001515641"/>
    </source>
</evidence>
<evidence type="ECO:0000313" key="2">
    <source>
        <dbReference type="EMBL" id="NHR05750.1"/>
    </source>
</evidence>
<dbReference type="Proteomes" id="UP001515641">
    <property type="component" value="Unassembled WGS sequence"/>
</dbReference>
<accession>A0ABX0L4N9</accession>
<protein>
    <submittedName>
        <fullName evidence="2">PD-(D/E)XK nuclease family protein</fullName>
    </submittedName>
</protein>
<comment type="caution">
    <text evidence="2">The sequence shown here is derived from an EMBL/GenBank/DDBJ whole genome shotgun (WGS) entry which is preliminary data.</text>
</comment>
<keyword evidence="3" id="KW-1185">Reference proteome</keyword>
<dbReference type="Pfam" id="PF12705">
    <property type="entry name" value="PDDEXK_1"/>
    <property type="match status" value="1"/>
</dbReference>
<reference evidence="2 3" key="1">
    <citation type="submission" date="2020-03" db="EMBL/GenBank/DDBJ databases">
        <title>Draft genome sequence of environmentally isolated cultures.</title>
        <authorList>
            <person name="Wilson H.S."/>
            <person name="De Leon M.E."/>
        </authorList>
    </citation>
    <scope>NUCLEOTIDE SEQUENCE [LARGE SCALE GENOMIC DNA]</scope>
    <source>
        <strain evidence="2 3">HSC-31F16</strain>
    </source>
</reference>